<evidence type="ECO:0000313" key="3">
    <source>
        <dbReference type="Proteomes" id="UP000053989"/>
    </source>
</evidence>
<dbReference type="AlphaFoldDB" id="A0A0C2ZL60"/>
<feature type="compositionally biased region" description="Acidic residues" evidence="1">
    <location>
        <begin position="129"/>
        <end position="139"/>
    </location>
</feature>
<dbReference type="Proteomes" id="UP000053989">
    <property type="component" value="Unassembled WGS sequence"/>
</dbReference>
<feature type="compositionally biased region" description="Polar residues" evidence="1">
    <location>
        <begin position="173"/>
        <end position="186"/>
    </location>
</feature>
<name>A0A0C2ZL60_9AGAM</name>
<feature type="region of interest" description="Disordered" evidence="1">
    <location>
        <begin position="167"/>
        <end position="186"/>
    </location>
</feature>
<feature type="region of interest" description="Disordered" evidence="1">
    <location>
        <begin position="349"/>
        <end position="369"/>
    </location>
</feature>
<evidence type="ECO:0000256" key="1">
    <source>
        <dbReference type="SAM" id="MobiDB-lite"/>
    </source>
</evidence>
<sequence length="426" mass="46559">MTQRTTHVLKQPLLPSHFNSLSHSGGPTPPSFPSSCGRYNTVHNTVFHQAMEGIFSEDLLMQLLPHIDYGFAPEHAIEPSEGTCLTLANSSATDIDIFTMRRLLHQSITAQCGSPEHPRLNPIATSIAPDDEGNCDDEERSSSDTDTPRFNQSLVTVNEVPQGCREYSHSRADSTSGGVQPYSNSAPERTISRIGHWTDAWVTPSPPLPLQSNKNATSNQNVSGKTLIAHWTNTFVKKPPRIPPRVRVNFQRTFPNRSSTSSREVPTIPNMDFGLDFREVVLRVVPSIIPAEPAPSDSSITCPSERGLVPVQPHSVGATGPDLQPPSDVHSAISPLHPATQLPVDESAGLPQAQSCERRQRTQSPFGPVNKTWNVPYRYVLQDKPGSEPSTWALVVVPIGQTHVKTMLSQDAFSMITDNSSVTSGY</sequence>
<proteinExistence type="predicted"/>
<dbReference type="InParanoid" id="A0A0C2ZL60"/>
<reference evidence="2 3" key="1">
    <citation type="submission" date="2014-04" db="EMBL/GenBank/DDBJ databases">
        <authorList>
            <consortium name="DOE Joint Genome Institute"/>
            <person name="Kuo A."/>
            <person name="Kohler A."/>
            <person name="Nagy L.G."/>
            <person name="Floudas D."/>
            <person name="Copeland A."/>
            <person name="Barry K.W."/>
            <person name="Cichocki N."/>
            <person name="Veneault-Fourrey C."/>
            <person name="LaButti K."/>
            <person name="Lindquist E.A."/>
            <person name="Lipzen A."/>
            <person name="Lundell T."/>
            <person name="Morin E."/>
            <person name="Murat C."/>
            <person name="Sun H."/>
            <person name="Tunlid A."/>
            <person name="Henrissat B."/>
            <person name="Grigoriev I.V."/>
            <person name="Hibbett D.S."/>
            <person name="Martin F."/>
            <person name="Nordberg H.P."/>
            <person name="Cantor M.N."/>
            <person name="Hua S.X."/>
        </authorList>
    </citation>
    <scope>NUCLEOTIDE SEQUENCE [LARGE SCALE GENOMIC DNA]</scope>
    <source>
        <strain evidence="2 3">Foug A</strain>
    </source>
</reference>
<feature type="region of interest" description="Disordered" evidence="1">
    <location>
        <begin position="125"/>
        <end position="151"/>
    </location>
</feature>
<evidence type="ECO:0000313" key="2">
    <source>
        <dbReference type="EMBL" id="KIM62328.1"/>
    </source>
</evidence>
<organism evidence="2 3">
    <name type="scientific">Scleroderma citrinum Foug A</name>
    <dbReference type="NCBI Taxonomy" id="1036808"/>
    <lineage>
        <taxon>Eukaryota</taxon>
        <taxon>Fungi</taxon>
        <taxon>Dikarya</taxon>
        <taxon>Basidiomycota</taxon>
        <taxon>Agaricomycotina</taxon>
        <taxon>Agaricomycetes</taxon>
        <taxon>Agaricomycetidae</taxon>
        <taxon>Boletales</taxon>
        <taxon>Sclerodermatineae</taxon>
        <taxon>Sclerodermataceae</taxon>
        <taxon>Scleroderma</taxon>
    </lineage>
</organism>
<protein>
    <submittedName>
        <fullName evidence="2">Uncharacterized protein</fullName>
    </submittedName>
</protein>
<dbReference type="HOGENOM" id="CLU_644294_0_0_1"/>
<dbReference type="EMBL" id="KN822043">
    <property type="protein sequence ID" value="KIM62328.1"/>
    <property type="molecule type" value="Genomic_DNA"/>
</dbReference>
<reference evidence="3" key="2">
    <citation type="submission" date="2015-01" db="EMBL/GenBank/DDBJ databases">
        <title>Evolutionary Origins and Diversification of the Mycorrhizal Mutualists.</title>
        <authorList>
            <consortium name="DOE Joint Genome Institute"/>
            <consortium name="Mycorrhizal Genomics Consortium"/>
            <person name="Kohler A."/>
            <person name="Kuo A."/>
            <person name="Nagy L.G."/>
            <person name="Floudas D."/>
            <person name="Copeland A."/>
            <person name="Barry K.W."/>
            <person name="Cichocki N."/>
            <person name="Veneault-Fourrey C."/>
            <person name="LaButti K."/>
            <person name="Lindquist E.A."/>
            <person name="Lipzen A."/>
            <person name="Lundell T."/>
            <person name="Morin E."/>
            <person name="Murat C."/>
            <person name="Riley R."/>
            <person name="Ohm R."/>
            <person name="Sun H."/>
            <person name="Tunlid A."/>
            <person name="Henrissat B."/>
            <person name="Grigoriev I.V."/>
            <person name="Hibbett D.S."/>
            <person name="Martin F."/>
        </authorList>
    </citation>
    <scope>NUCLEOTIDE SEQUENCE [LARGE SCALE GENOMIC DNA]</scope>
    <source>
        <strain evidence="3">Foug A</strain>
    </source>
</reference>
<gene>
    <name evidence="2" type="ORF">SCLCIDRAFT_834635</name>
</gene>
<accession>A0A0C2ZL60</accession>
<keyword evidence="3" id="KW-1185">Reference proteome</keyword>